<dbReference type="EMBL" id="KV955114">
    <property type="protein sequence ID" value="PIO24192.1"/>
    <property type="molecule type" value="Genomic_DNA"/>
</dbReference>
<reference evidence="2" key="1">
    <citation type="journal article" date="2017" name="Nat. Commun.">
        <title>The North American bullfrog draft genome provides insight into hormonal regulation of long noncoding RNA.</title>
        <authorList>
            <person name="Hammond S.A."/>
            <person name="Warren R.L."/>
            <person name="Vandervalk B.P."/>
            <person name="Kucuk E."/>
            <person name="Khan H."/>
            <person name="Gibb E.A."/>
            <person name="Pandoh P."/>
            <person name="Kirk H."/>
            <person name="Zhao Y."/>
            <person name="Jones M."/>
            <person name="Mungall A.J."/>
            <person name="Coope R."/>
            <person name="Pleasance S."/>
            <person name="Moore R.A."/>
            <person name="Holt R.A."/>
            <person name="Round J.M."/>
            <person name="Ohora S."/>
            <person name="Walle B.V."/>
            <person name="Veldhoen N."/>
            <person name="Helbing C.C."/>
            <person name="Birol I."/>
        </authorList>
    </citation>
    <scope>NUCLEOTIDE SEQUENCE [LARGE SCALE GENOMIC DNA]</scope>
</reference>
<name>A0A2G9R8I4_AQUCT</name>
<protein>
    <submittedName>
        <fullName evidence="1">Uncharacterized protein</fullName>
    </submittedName>
</protein>
<organism evidence="1 2">
    <name type="scientific">Aquarana catesbeiana</name>
    <name type="common">American bullfrog</name>
    <name type="synonym">Rana catesbeiana</name>
    <dbReference type="NCBI Taxonomy" id="8400"/>
    <lineage>
        <taxon>Eukaryota</taxon>
        <taxon>Metazoa</taxon>
        <taxon>Chordata</taxon>
        <taxon>Craniata</taxon>
        <taxon>Vertebrata</taxon>
        <taxon>Euteleostomi</taxon>
        <taxon>Amphibia</taxon>
        <taxon>Batrachia</taxon>
        <taxon>Anura</taxon>
        <taxon>Neobatrachia</taxon>
        <taxon>Ranoidea</taxon>
        <taxon>Ranidae</taxon>
        <taxon>Aquarana</taxon>
    </lineage>
</organism>
<accession>A0A2G9R8I4</accession>
<gene>
    <name evidence="1" type="ORF">AB205_0060140</name>
</gene>
<sequence length="92" mass="9685">MDRCDLCGVSRGGAPGSGERRVLAIVVTTNRNVSFVDREEAAAGVWPGPAAVYCPGEPLIGGHCEIIAIKRERAKDTADNVPEIQPAPSSRV</sequence>
<dbReference type="AlphaFoldDB" id="A0A2G9R8I4"/>
<evidence type="ECO:0000313" key="1">
    <source>
        <dbReference type="EMBL" id="PIO24192.1"/>
    </source>
</evidence>
<proteinExistence type="predicted"/>
<dbReference type="Proteomes" id="UP000228934">
    <property type="component" value="Unassembled WGS sequence"/>
</dbReference>
<evidence type="ECO:0000313" key="2">
    <source>
        <dbReference type="Proteomes" id="UP000228934"/>
    </source>
</evidence>
<keyword evidence="2" id="KW-1185">Reference proteome</keyword>